<dbReference type="EMBL" id="BAAAZK010000002">
    <property type="protein sequence ID" value="GAA4168692.1"/>
    <property type="molecule type" value="Genomic_DNA"/>
</dbReference>
<dbReference type="Proteomes" id="UP001500167">
    <property type="component" value="Unassembled WGS sequence"/>
</dbReference>
<protein>
    <recommendedName>
        <fullName evidence="3">Tox-URI2 domain-containing protein</fullName>
    </recommendedName>
</protein>
<sequence>MIRGSKTEQKIYTLNEHKNGTHHHNKFAAKQLNRIEASAYQEIWHYFKRNTEYGIDDRANAIKKFNNNYKSTKR</sequence>
<reference evidence="2" key="1">
    <citation type="journal article" date="2019" name="Int. J. Syst. Evol. Microbiol.">
        <title>The Global Catalogue of Microorganisms (GCM) 10K type strain sequencing project: providing services to taxonomists for standard genome sequencing and annotation.</title>
        <authorList>
            <consortium name="The Broad Institute Genomics Platform"/>
            <consortium name="The Broad Institute Genome Sequencing Center for Infectious Disease"/>
            <person name="Wu L."/>
            <person name="Ma J."/>
        </authorList>
    </citation>
    <scope>NUCLEOTIDE SEQUENCE [LARGE SCALE GENOMIC DNA]</scope>
    <source>
        <strain evidence="2">JCM 16722</strain>
    </source>
</reference>
<gene>
    <name evidence="1" type="ORF">GCM10022218_04160</name>
</gene>
<evidence type="ECO:0000313" key="1">
    <source>
        <dbReference type="EMBL" id="GAA4168692.1"/>
    </source>
</evidence>
<keyword evidence="2" id="KW-1185">Reference proteome</keyword>
<evidence type="ECO:0008006" key="3">
    <source>
        <dbReference type="Google" id="ProtNLM"/>
    </source>
</evidence>
<proteinExistence type="predicted"/>
<organism evidence="1 2">
    <name type="scientific">Sphingobacterium ginsenosidimutans</name>
    <dbReference type="NCBI Taxonomy" id="687845"/>
    <lineage>
        <taxon>Bacteria</taxon>
        <taxon>Pseudomonadati</taxon>
        <taxon>Bacteroidota</taxon>
        <taxon>Sphingobacteriia</taxon>
        <taxon>Sphingobacteriales</taxon>
        <taxon>Sphingobacteriaceae</taxon>
        <taxon>Sphingobacterium</taxon>
    </lineage>
</organism>
<accession>A0ABP7ZRJ6</accession>
<evidence type="ECO:0000313" key="2">
    <source>
        <dbReference type="Proteomes" id="UP001500167"/>
    </source>
</evidence>
<comment type="caution">
    <text evidence="1">The sequence shown here is derived from an EMBL/GenBank/DDBJ whole genome shotgun (WGS) entry which is preliminary data.</text>
</comment>
<name>A0ABP7ZRJ6_9SPHI</name>